<feature type="chain" id="PRO_5043056228" description="Secreted protein" evidence="1">
    <location>
        <begin position="24"/>
        <end position="104"/>
    </location>
</feature>
<reference evidence="2" key="2">
    <citation type="submission" date="2023-05" db="EMBL/GenBank/DDBJ databases">
        <authorList>
            <consortium name="Lawrence Berkeley National Laboratory"/>
            <person name="Steindorff A."/>
            <person name="Hensen N."/>
            <person name="Bonometti L."/>
            <person name="Westerberg I."/>
            <person name="Brannstrom I.O."/>
            <person name="Guillou S."/>
            <person name="Cros-Aarteil S."/>
            <person name="Calhoun S."/>
            <person name="Haridas S."/>
            <person name="Kuo A."/>
            <person name="Mondo S."/>
            <person name="Pangilinan J."/>
            <person name="Riley R."/>
            <person name="Labutti K."/>
            <person name="Andreopoulos B."/>
            <person name="Lipzen A."/>
            <person name="Chen C."/>
            <person name="Yanf M."/>
            <person name="Daum C."/>
            <person name="Ng V."/>
            <person name="Clum A."/>
            <person name="Ohm R."/>
            <person name="Martin F."/>
            <person name="Silar P."/>
            <person name="Natvig D."/>
            <person name="Lalanne C."/>
            <person name="Gautier V."/>
            <person name="Ament-Velasquez S.L."/>
            <person name="Kruys A."/>
            <person name="Hutchinson M.I."/>
            <person name="Powell A.J."/>
            <person name="Barry K."/>
            <person name="Miller A.N."/>
            <person name="Grigoriev I.V."/>
            <person name="Debuchy R."/>
            <person name="Gladieux P."/>
            <person name="Thoren M.H."/>
            <person name="Johannesson H."/>
        </authorList>
    </citation>
    <scope>NUCLEOTIDE SEQUENCE</scope>
    <source>
        <strain evidence="2">CBS 892.96</strain>
    </source>
</reference>
<dbReference type="Proteomes" id="UP001302321">
    <property type="component" value="Unassembled WGS sequence"/>
</dbReference>
<protein>
    <recommendedName>
        <fullName evidence="4">Secreted protein</fullName>
    </recommendedName>
</protein>
<evidence type="ECO:0000256" key="1">
    <source>
        <dbReference type="SAM" id="SignalP"/>
    </source>
</evidence>
<keyword evidence="1" id="KW-0732">Signal</keyword>
<evidence type="ECO:0000313" key="3">
    <source>
        <dbReference type="Proteomes" id="UP001302321"/>
    </source>
</evidence>
<reference evidence="2" key="1">
    <citation type="journal article" date="2023" name="Mol. Phylogenet. Evol.">
        <title>Genome-scale phylogeny and comparative genomics of the fungal order Sordariales.</title>
        <authorList>
            <person name="Hensen N."/>
            <person name="Bonometti L."/>
            <person name="Westerberg I."/>
            <person name="Brannstrom I.O."/>
            <person name="Guillou S."/>
            <person name="Cros-Aarteil S."/>
            <person name="Calhoun S."/>
            <person name="Haridas S."/>
            <person name="Kuo A."/>
            <person name="Mondo S."/>
            <person name="Pangilinan J."/>
            <person name="Riley R."/>
            <person name="LaButti K."/>
            <person name="Andreopoulos B."/>
            <person name="Lipzen A."/>
            <person name="Chen C."/>
            <person name="Yan M."/>
            <person name="Daum C."/>
            <person name="Ng V."/>
            <person name="Clum A."/>
            <person name="Steindorff A."/>
            <person name="Ohm R.A."/>
            <person name="Martin F."/>
            <person name="Silar P."/>
            <person name="Natvig D.O."/>
            <person name="Lalanne C."/>
            <person name="Gautier V."/>
            <person name="Ament-Velasquez S.L."/>
            <person name="Kruys A."/>
            <person name="Hutchinson M.I."/>
            <person name="Powell A.J."/>
            <person name="Barry K."/>
            <person name="Miller A.N."/>
            <person name="Grigoriev I.V."/>
            <person name="Debuchy R."/>
            <person name="Gladieux P."/>
            <person name="Hiltunen Thoren M."/>
            <person name="Johannesson H."/>
        </authorList>
    </citation>
    <scope>NUCLEOTIDE SEQUENCE</scope>
    <source>
        <strain evidence="2">CBS 892.96</strain>
    </source>
</reference>
<name>A0AAN6W392_9PEZI</name>
<proteinExistence type="predicted"/>
<dbReference type="AlphaFoldDB" id="A0AAN6W392"/>
<feature type="signal peptide" evidence="1">
    <location>
        <begin position="1"/>
        <end position="23"/>
    </location>
</feature>
<gene>
    <name evidence="2" type="ORF">QBC36DRAFT_293394</name>
</gene>
<dbReference type="EMBL" id="MU866343">
    <property type="protein sequence ID" value="KAK4173461.1"/>
    <property type="molecule type" value="Genomic_DNA"/>
</dbReference>
<organism evidence="2 3">
    <name type="scientific">Triangularia setosa</name>
    <dbReference type="NCBI Taxonomy" id="2587417"/>
    <lineage>
        <taxon>Eukaryota</taxon>
        <taxon>Fungi</taxon>
        <taxon>Dikarya</taxon>
        <taxon>Ascomycota</taxon>
        <taxon>Pezizomycotina</taxon>
        <taxon>Sordariomycetes</taxon>
        <taxon>Sordariomycetidae</taxon>
        <taxon>Sordariales</taxon>
        <taxon>Podosporaceae</taxon>
        <taxon>Triangularia</taxon>
    </lineage>
</organism>
<evidence type="ECO:0008006" key="4">
    <source>
        <dbReference type="Google" id="ProtNLM"/>
    </source>
</evidence>
<sequence>MKFTLLTTISLLTVWARCPRGAAVDVPGVATVEADVDLDLSGSTEGGEEDETTATECTVEEASLDLGILIDIVERPVEGALLGLCITADVVVGNLVDVDAEIVA</sequence>
<accession>A0AAN6W392</accession>
<comment type="caution">
    <text evidence="2">The sequence shown here is derived from an EMBL/GenBank/DDBJ whole genome shotgun (WGS) entry which is preliminary data.</text>
</comment>
<keyword evidence="3" id="KW-1185">Reference proteome</keyword>
<evidence type="ECO:0000313" key="2">
    <source>
        <dbReference type="EMBL" id="KAK4173461.1"/>
    </source>
</evidence>